<dbReference type="Gene3D" id="1.10.10.60">
    <property type="entry name" value="Homeodomain-like"/>
    <property type="match status" value="1"/>
</dbReference>
<dbReference type="Gene3D" id="1.10.357.10">
    <property type="entry name" value="Tetracycline Repressor, domain 2"/>
    <property type="match status" value="1"/>
</dbReference>
<comment type="caution">
    <text evidence="4">The sequence shown here is derived from an EMBL/GenBank/DDBJ whole genome shotgun (WGS) entry which is preliminary data.</text>
</comment>
<organism evidence="4 5">
    <name type="scientific">Shewanella surugensis</name>
    <dbReference type="NCBI Taxonomy" id="212020"/>
    <lineage>
        <taxon>Bacteria</taxon>
        <taxon>Pseudomonadati</taxon>
        <taxon>Pseudomonadota</taxon>
        <taxon>Gammaproteobacteria</taxon>
        <taxon>Alteromonadales</taxon>
        <taxon>Shewanellaceae</taxon>
        <taxon>Shewanella</taxon>
    </lineage>
</organism>
<name>A0ABT0LCF6_9GAMM</name>
<evidence type="ECO:0000313" key="4">
    <source>
        <dbReference type="EMBL" id="MCL1124866.1"/>
    </source>
</evidence>
<feature type="domain" description="HTH tetR-type" evidence="3">
    <location>
        <begin position="4"/>
        <end position="64"/>
    </location>
</feature>
<dbReference type="SUPFAM" id="SSF46689">
    <property type="entry name" value="Homeodomain-like"/>
    <property type="match status" value="1"/>
</dbReference>
<evidence type="ECO:0000256" key="2">
    <source>
        <dbReference type="PROSITE-ProRule" id="PRU00335"/>
    </source>
</evidence>
<dbReference type="InterPro" id="IPR009057">
    <property type="entry name" value="Homeodomain-like_sf"/>
</dbReference>
<gene>
    <name evidence="4" type="ORF">L2764_10365</name>
</gene>
<dbReference type="Proteomes" id="UP001203423">
    <property type="component" value="Unassembled WGS sequence"/>
</dbReference>
<dbReference type="EMBL" id="JAKIKS010000033">
    <property type="protein sequence ID" value="MCL1124866.1"/>
    <property type="molecule type" value="Genomic_DNA"/>
</dbReference>
<proteinExistence type="predicted"/>
<dbReference type="InterPro" id="IPR023772">
    <property type="entry name" value="DNA-bd_HTH_TetR-type_CS"/>
</dbReference>
<dbReference type="PROSITE" id="PS50977">
    <property type="entry name" value="HTH_TETR_2"/>
    <property type="match status" value="1"/>
</dbReference>
<sequence length="189" mass="21049">MPKKINQSDIFTATVNVYSQQGYINTSMSEIAKRVSINETTLFRRFGSKSDLITQALTDLLAKSEIGQVIFSGRLEDDLYNIVIAYKKSNALFGAAVLNLMTELPRHKELRPAAAILNKNTARITGILQQYQQTGELVSGELMILLSQLIAPLMVQATFERSLGLSFDHIFDAKAHVDTFLHGHIGHKQ</sequence>
<evidence type="ECO:0000256" key="1">
    <source>
        <dbReference type="ARBA" id="ARBA00023125"/>
    </source>
</evidence>
<dbReference type="InterPro" id="IPR001647">
    <property type="entry name" value="HTH_TetR"/>
</dbReference>
<accession>A0ABT0LCF6</accession>
<protein>
    <submittedName>
        <fullName evidence="4">TetR/AcrR family transcriptional regulator</fullName>
    </submittedName>
</protein>
<dbReference type="Pfam" id="PF00440">
    <property type="entry name" value="TetR_N"/>
    <property type="match status" value="1"/>
</dbReference>
<dbReference type="PRINTS" id="PR00455">
    <property type="entry name" value="HTHTETR"/>
</dbReference>
<keyword evidence="5" id="KW-1185">Reference proteome</keyword>
<evidence type="ECO:0000313" key="5">
    <source>
        <dbReference type="Proteomes" id="UP001203423"/>
    </source>
</evidence>
<keyword evidence="1 2" id="KW-0238">DNA-binding</keyword>
<reference evidence="4 5" key="1">
    <citation type="submission" date="2022-01" db="EMBL/GenBank/DDBJ databases">
        <title>Whole genome-based taxonomy of the Shewanellaceae.</title>
        <authorList>
            <person name="Martin-Rodriguez A.J."/>
        </authorList>
    </citation>
    <scope>NUCLEOTIDE SEQUENCE [LARGE SCALE GENOMIC DNA]</scope>
    <source>
        <strain evidence="4 5">DSM 17177</strain>
    </source>
</reference>
<evidence type="ECO:0000259" key="3">
    <source>
        <dbReference type="PROSITE" id="PS50977"/>
    </source>
</evidence>
<dbReference type="RefSeq" id="WP_248940144.1">
    <property type="nucleotide sequence ID" value="NZ_JAKIKS010000033.1"/>
</dbReference>
<dbReference type="PROSITE" id="PS01081">
    <property type="entry name" value="HTH_TETR_1"/>
    <property type="match status" value="1"/>
</dbReference>
<feature type="DNA-binding region" description="H-T-H motif" evidence="2">
    <location>
        <begin position="27"/>
        <end position="46"/>
    </location>
</feature>